<feature type="compositionally biased region" description="Low complexity" evidence="5">
    <location>
        <begin position="513"/>
        <end position="528"/>
    </location>
</feature>
<evidence type="ECO:0000256" key="2">
    <source>
        <dbReference type="ARBA" id="ARBA00022801"/>
    </source>
</evidence>
<dbReference type="GO" id="GO:0005737">
    <property type="term" value="C:cytoplasm"/>
    <property type="evidence" value="ECO:0007669"/>
    <property type="project" value="TreeGrafter"/>
</dbReference>
<feature type="domain" description="Helicase ATP-binding" evidence="6">
    <location>
        <begin position="768"/>
        <end position="938"/>
    </location>
</feature>
<organism evidence="8 9">
    <name type="scientific">Drechslerella stenobrocha 248</name>
    <dbReference type="NCBI Taxonomy" id="1043628"/>
    <lineage>
        <taxon>Eukaryota</taxon>
        <taxon>Fungi</taxon>
        <taxon>Dikarya</taxon>
        <taxon>Ascomycota</taxon>
        <taxon>Pezizomycotina</taxon>
        <taxon>Orbiliomycetes</taxon>
        <taxon>Orbiliales</taxon>
        <taxon>Orbiliaceae</taxon>
        <taxon>Drechslerella</taxon>
    </lineage>
</organism>
<dbReference type="Pfam" id="PF26076">
    <property type="entry name" value="WHD_DDX60"/>
    <property type="match status" value="1"/>
</dbReference>
<dbReference type="InterPro" id="IPR052431">
    <property type="entry name" value="SKI2_subfamily_helicases"/>
</dbReference>
<dbReference type="SMART" id="SM00490">
    <property type="entry name" value="HELICc"/>
    <property type="match status" value="1"/>
</dbReference>
<evidence type="ECO:0000256" key="1">
    <source>
        <dbReference type="ARBA" id="ARBA00022741"/>
    </source>
</evidence>
<feature type="region of interest" description="Disordered" evidence="5">
    <location>
        <begin position="513"/>
        <end position="559"/>
    </location>
</feature>
<dbReference type="Pfam" id="PF23002">
    <property type="entry name" value="PIN-like_DDX60"/>
    <property type="match status" value="1"/>
</dbReference>
<keyword evidence="9" id="KW-1185">Reference proteome</keyword>
<keyword evidence="2" id="KW-0378">Hydrolase</keyword>
<dbReference type="GO" id="GO:0016787">
    <property type="term" value="F:hydrolase activity"/>
    <property type="evidence" value="ECO:0007669"/>
    <property type="project" value="UniProtKB-KW"/>
</dbReference>
<dbReference type="InterPro" id="IPR059032">
    <property type="entry name" value="WHD_DDX60"/>
</dbReference>
<dbReference type="GO" id="GO:0004386">
    <property type="term" value="F:helicase activity"/>
    <property type="evidence" value="ECO:0007669"/>
    <property type="project" value="UniProtKB-KW"/>
</dbReference>
<keyword evidence="4" id="KW-0067">ATP-binding</keyword>
<name>W7HT24_9PEZI</name>
<dbReference type="InterPro" id="IPR014001">
    <property type="entry name" value="Helicase_ATP-bd"/>
</dbReference>
<reference evidence="8 9" key="1">
    <citation type="submission" date="2013-05" db="EMBL/GenBank/DDBJ databases">
        <title>Drechslerella stenobrocha genome reveals carnivorous origination and mechanical trapping mechanism of predatory fungi.</title>
        <authorList>
            <person name="Liu X."/>
            <person name="Zhang W."/>
            <person name="Liu K."/>
        </authorList>
    </citation>
    <scope>NUCLEOTIDE SEQUENCE [LARGE SCALE GENOMIC DNA]</scope>
    <source>
        <strain evidence="8 9">248</strain>
    </source>
</reference>
<feature type="compositionally biased region" description="Polar residues" evidence="5">
    <location>
        <begin position="531"/>
        <end position="553"/>
    </location>
</feature>
<dbReference type="Proteomes" id="UP000024837">
    <property type="component" value="Unassembled WGS sequence"/>
</dbReference>
<keyword evidence="3" id="KW-0347">Helicase</keyword>
<sequence length="1797" mass="201505">MAPKSLGYRALERLPVWYSFLHPLSLDLVGDYAGQELFFIDGDSLVLHATQDTGSIKGSLEVVSAIYAIEKFLNNLRRRGCNFHVIFFEDRRLLSFNHATTRRNRAGHPILIREAFFHHLQQSLTADNPVKVHQFKSLADPAFKRYLSDAKPYFCMAHDAVASARSREQHLLQCGMLWSLMRDGYNVALLDRVEFRDSKVITLVVEGQGSPRLSPGFEQQLAQDIERAVAVVNHRYGTRTQGGSSQLSPSAGAEIGNPREYAAVVALASALNSSDEAQKHVENYGFAFLQHTALLEALTLDERCVDTVEICGEEEAAQVEDFVDLVCRFLSTMLADTQQMFPGNNVNLFDIIDVRLLKYCLADVHFGDTAAINIRNLARAFNLQTESTLEPPESGPLACRITSRATNRPAAVAVLPFQHKAFDAHLAGVQLDIDRTNISTSTPLHRLVQETTHWHSTRLLKEEIKVFNKWQHRSEQIQRSIMQRYAASLTGNATQSLEPELILVDGRKGDNGNGKALASSSGGAHSLAVPESSSTAAESTQNSPPRKNPSASLKRSPMKKADAIREANIQAKAKKVEDKIISVWGRVLDELVALCENARTRGELEDASQTALGRISEFQRVKLKGEQTTYVYLETRLYRLKVLLGLWQDACGFSKKKNERYNLAAQIFDEARHILASPASTKKATEMVKNTWVNMGFGQLPADIAPPGGTDRMSSKAQLLPVKPEMKVDLSAVEFQLTYSGPYMDRSFGSAPDKRVKFHPDAWQRDVLDQIDANKSVFVVAPTSAGKTFISFYAMEKILRGSDTGVLVYVAPTKALVNQIAAEVLARFTKKYPHAGQTVWAIHTRDYKINQPDKCQILVTVPHILQIMLLAPHNAIRWAPRVKRIIFDEIHSIGQAEDGVIWEQLLLLAPCPIIALSATVGNPTEFRDWLVDTQKAAKNDLKMIEHKHRYSDLRKFIYQPSDQEPFRGLSPRRYFEELDDEPEFTAINPISTLMDVKHRALPDDLSLEPRDCLQLYHCMAKHQTDKYRVEHNLQPSKWFQGPIKKSSVVDWEAALKKKLEGWMANVDSPFDLVMADLISSHPTPCRNGAKRKSEVPPGNNKHDDHNDHDDHDNDKEVRMTVLPLLNRLHSKNALPAILFSFDRSMVEMTAATILGQLQKAEAEFKKTDPYYLAELKLYQEYLEEQERNEKRGTKPTKQKVAKKGEKNSQRRNRDDEVNALKNDRNEEASKDTARWANFNPKAPHKNFVFVGKVNHDVEEEIQMLQKAGVPNGFISILRRGIGIHHAGLSRKLREATETLFRMGYLQVVIATGTLALGINMPCKTVGFVGDTVYLTALSYRQCAGRAGRRGFDLFGNVVFHGLSPAKVNRIISSRLPSLHGHFPISTSLVLRLFTLTDGSQDSPYSHRAVNQLLSQARLCLGGDSFKAQVMHHLRFSIEYLRRQQLIDAKGKAINFAGLVGHLYYTQNSAFAFHALLKEGVLHTICSDIESKPQKTCLMLMLVMAHVFGRRKCRDPRRMSNEQLEAIKKSPSDVFLPPLPNIARQALVSHNEETLKTFTGYVVTFANQHCRETPDNVLPFTGKSVGRDTENAEPTTHVHARSAFYRLSGYDDVFASAGELAGSVRNGVFLEPSAVPIIDVENGVYNAYLLDFWKHASVQPLEVANGLRKGDVWFVLNDFSMVLATIVTAIKNFFSEKEIGGLEEGLEELLAMEEGEPVEDDDDGMSEASSGLMEDEGDLDMSKVSHAALQDPDGMLKVYKAFMILKLRFDVKLKAIGATKRPEAKQKMKRPRLRVEPE</sequence>
<dbReference type="OrthoDB" id="2320933at2759"/>
<evidence type="ECO:0000259" key="6">
    <source>
        <dbReference type="PROSITE" id="PS51192"/>
    </source>
</evidence>
<dbReference type="PANTHER" id="PTHR44533">
    <property type="entry name" value="DEAD/H RNA HELICASE, PUTATIVE-RELATED"/>
    <property type="match status" value="1"/>
</dbReference>
<evidence type="ECO:0000313" key="9">
    <source>
        <dbReference type="Proteomes" id="UP000024837"/>
    </source>
</evidence>
<dbReference type="FunFam" id="3.40.50.300:FF:001039">
    <property type="entry name" value="ATP-dependent RNA helicase DDX60"/>
    <property type="match status" value="1"/>
</dbReference>
<protein>
    <recommendedName>
        <fullName evidence="10">Helicase ATP-binding domain-containing protein</fullName>
    </recommendedName>
</protein>
<dbReference type="InterPro" id="IPR055124">
    <property type="entry name" value="PIN-like_DDX60"/>
</dbReference>
<dbReference type="InterPro" id="IPR001650">
    <property type="entry name" value="Helicase_C-like"/>
</dbReference>
<gene>
    <name evidence="8" type="ORF">DRE_03370</name>
</gene>
<evidence type="ECO:0000256" key="4">
    <source>
        <dbReference type="ARBA" id="ARBA00022840"/>
    </source>
</evidence>
<feature type="region of interest" description="Disordered" evidence="5">
    <location>
        <begin position="1185"/>
        <end position="1238"/>
    </location>
</feature>
<feature type="domain" description="Helicase C-terminal" evidence="7">
    <location>
        <begin position="1212"/>
        <end position="1390"/>
    </location>
</feature>
<keyword evidence="1" id="KW-0547">Nucleotide-binding</keyword>
<dbReference type="PROSITE" id="PS51192">
    <property type="entry name" value="HELICASE_ATP_BIND_1"/>
    <property type="match status" value="1"/>
</dbReference>
<dbReference type="SMART" id="SM00487">
    <property type="entry name" value="DEXDc"/>
    <property type="match status" value="1"/>
</dbReference>
<dbReference type="PANTHER" id="PTHR44533:SF4">
    <property type="entry name" value="DEAD_H RNA HELICASE, PUTATIVE-RELATED"/>
    <property type="match status" value="1"/>
</dbReference>
<dbReference type="PROSITE" id="PS51194">
    <property type="entry name" value="HELICASE_CTER"/>
    <property type="match status" value="1"/>
</dbReference>
<dbReference type="GO" id="GO:0005524">
    <property type="term" value="F:ATP binding"/>
    <property type="evidence" value="ECO:0007669"/>
    <property type="project" value="UniProtKB-KW"/>
</dbReference>
<dbReference type="Gene3D" id="3.40.50.300">
    <property type="entry name" value="P-loop containing nucleotide triphosphate hydrolases"/>
    <property type="match status" value="2"/>
</dbReference>
<evidence type="ECO:0000259" key="7">
    <source>
        <dbReference type="PROSITE" id="PS51194"/>
    </source>
</evidence>
<accession>W7HT24</accession>
<dbReference type="InterPro" id="IPR027417">
    <property type="entry name" value="P-loop_NTPase"/>
</dbReference>
<evidence type="ECO:0008006" key="10">
    <source>
        <dbReference type="Google" id="ProtNLM"/>
    </source>
</evidence>
<dbReference type="Pfam" id="PF00271">
    <property type="entry name" value="Helicase_C"/>
    <property type="match status" value="1"/>
</dbReference>
<dbReference type="EMBL" id="KI966411">
    <property type="protein sequence ID" value="EWC47251.1"/>
    <property type="molecule type" value="Genomic_DNA"/>
</dbReference>
<proteinExistence type="predicted"/>
<feature type="compositionally biased region" description="Basic and acidic residues" evidence="5">
    <location>
        <begin position="1202"/>
        <end position="1233"/>
    </location>
</feature>
<dbReference type="SUPFAM" id="SSF52540">
    <property type="entry name" value="P-loop containing nucleoside triphosphate hydrolases"/>
    <property type="match status" value="1"/>
</dbReference>
<feature type="compositionally biased region" description="Basic and acidic residues" evidence="5">
    <location>
        <begin position="1100"/>
        <end position="1114"/>
    </location>
</feature>
<evidence type="ECO:0000313" key="8">
    <source>
        <dbReference type="EMBL" id="EWC47251.1"/>
    </source>
</evidence>
<dbReference type="InterPro" id="IPR011545">
    <property type="entry name" value="DEAD/DEAH_box_helicase_dom"/>
</dbReference>
<dbReference type="CDD" id="cd18025">
    <property type="entry name" value="DEXHc_DDX60"/>
    <property type="match status" value="1"/>
</dbReference>
<dbReference type="HOGENOM" id="CLU_002305_2_0_1"/>
<evidence type="ECO:0000256" key="5">
    <source>
        <dbReference type="SAM" id="MobiDB-lite"/>
    </source>
</evidence>
<evidence type="ECO:0000256" key="3">
    <source>
        <dbReference type="ARBA" id="ARBA00022806"/>
    </source>
</evidence>
<dbReference type="Pfam" id="PF00270">
    <property type="entry name" value="DEAD"/>
    <property type="match status" value="1"/>
</dbReference>
<dbReference type="GO" id="GO:0003676">
    <property type="term" value="F:nucleic acid binding"/>
    <property type="evidence" value="ECO:0007669"/>
    <property type="project" value="InterPro"/>
</dbReference>
<feature type="region of interest" description="Disordered" evidence="5">
    <location>
        <begin position="1083"/>
        <end position="1114"/>
    </location>
</feature>